<feature type="region of interest" description="Disordered" evidence="1">
    <location>
        <begin position="77"/>
        <end position="96"/>
    </location>
</feature>
<protein>
    <submittedName>
        <fullName evidence="2">Uncharacterized protein</fullName>
    </submittedName>
</protein>
<dbReference type="EMBL" id="CP039346">
    <property type="protein sequence ID" value="QCD82474.1"/>
    <property type="molecule type" value="Genomic_DNA"/>
</dbReference>
<organism evidence="2 3">
    <name type="scientific">Vigna unguiculata</name>
    <name type="common">Cowpea</name>
    <dbReference type="NCBI Taxonomy" id="3917"/>
    <lineage>
        <taxon>Eukaryota</taxon>
        <taxon>Viridiplantae</taxon>
        <taxon>Streptophyta</taxon>
        <taxon>Embryophyta</taxon>
        <taxon>Tracheophyta</taxon>
        <taxon>Spermatophyta</taxon>
        <taxon>Magnoliopsida</taxon>
        <taxon>eudicotyledons</taxon>
        <taxon>Gunneridae</taxon>
        <taxon>Pentapetalae</taxon>
        <taxon>rosids</taxon>
        <taxon>fabids</taxon>
        <taxon>Fabales</taxon>
        <taxon>Fabaceae</taxon>
        <taxon>Papilionoideae</taxon>
        <taxon>50 kb inversion clade</taxon>
        <taxon>NPAAA clade</taxon>
        <taxon>indigoferoid/millettioid clade</taxon>
        <taxon>Phaseoleae</taxon>
        <taxon>Vigna</taxon>
    </lineage>
</organism>
<proteinExistence type="predicted"/>
<name>A0A4D6L1Y7_VIGUN</name>
<evidence type="ECO:0000313" key="2">
    <source>
        <dbReference type="EMBL" id="QCD82474.1"/>
    </source>
</evidence>
<keyword evidence="3" id="KW-1185">Reference proteome</keyword>
<sequence>MLVCHIINPPLIQITNQCWPHHHLLPNTNPNPNVSFSLFCTNPLRSRHLRCCHDLVRPLLHTLESSRHRALVGTPSPRMHQWTATSPSSPRVPQPPSHCDYTHRDNNHHLLQRVKQPPPPAPCRLMSCRKNHHCYDTSETCSSQCELRCVVLAPPSKPWKSPRVRHGSHHEFTPAQ</sequence>
<dbReference type="Proteomes" id="UP000501690">
    <property type="component" value="Linkage Group LG2"/>
</dbReference>
<dbReference type="AlphaFoldDB" id="A0A4D6L1Y7"/>
<accession>A0A4D6L1Y7</accession>
<evidence type="ECO:0000313" key="3">
    <source>
        <dbReference type="Proteomes" id="UP000501690"/>
    </source>
</evidence>
<evidence type="ECO:0000256" key="1">
    <source>
        <dbReference type="SAM" id="MobiDB-lite"/>
    </source>
</evidence>
<reference evidence="2 3" key="1">
    <citation type="submission" date="2019-04" db="EMBL/GenBank/DDBJ databases">
        <title>An improved genome assembly and genetic linkage map for asparagus bean, Vigna unguiculata ssp. sesquipedialis.</title>
        <authorList>
            <person name="Xia Q."/>
            <person name="Zhang R."/>
            <person name="Dong Y."/>
        </authorList>
    </citation>
    <scope>NUCLEOTIDE SEQUENCE [LARGE SCALE GENOMIC DNA]</scope>
    <source>
        <tissue evidence="2">Leaf</tissue>
    </source>
</reference>
<gene>
    <name evidence="2" type="ORF">DEO72_LG2g2813</name>
</gene>